<dbReference type="NCBIfam" id="NF001380">
    <property type="entry name" value="PRK00279.1-2"/>
    <property type="match status" value="1"/>
</dbReference>
<dbReference type="CDD" id="cd01428">
    <property type="entry name" value="ADK"/>
    <property type="match status" value="1"/>
</dbReference>
<dbReference type="GO" id="GO:0016208">
    <property type="term" value="F:AMP binding"/>
    <property type="evidence" value="ECO:0007669"/>
    <property type="project" value="EnsemblFungi"/>
</dbReference>
<keyword evidence="5 6" id="KW-0496">Mitochondrion</keyword>
<keyword evidence="2 6" id="KW-0547">Nucleotide-binding</keyword>
<dbReference type="GO" id="GO:0004017">
    <property type="term" value="F:AMP kinase activity"/>
    <property type="evidence" value="ECO:0007669"/>
    <property type="project" value="UniProtKB-UniRule"/>
</dbReference>
<keyword evidence="6" id="KW-0963">Cytoplasm</keyword>
<feature type="binding site" evidence="6">
    <location>
        <begin position="228"/>
        <end position="229"/>
    </location>
    <ligand>
        <name>ATP</name>
        <dbReference type="ChEBI" id="CHEBI:30616"/>
    </ligand>
</feature>
<sequence>MATSASSATDQAKRLVDDARTKLSTAAGSEFDGTVAEARRKLEEARKEFEAQERLLDNITSLVEERKKVAAPKSLQELVADAKAKYGQKPPPLRMVIMGPPGAGKGTQAPLIKDVFCTCHLATGDMLRAAVKEGTPVGLQAKKIMEEGKLVSDEIVVALINDNLDRPDCANGFILDGFPRTVVQAEKLDQMLTSRKKPLQHALELRIDDDLLVRRITGRLVHPASGRSYHVEFAPPKVAGKDDITGEPLVHRADDNADALKTRLATYHKQTTPVADYYAKKGIHSVVDASKKQEEVWGDILSVFDKVKTK</sequence>
<proteinExistence type="inferred from homology"/>
<dbReference type="GO" id="GO:0005524">
    <property type="term" value="F:ATP binding"/>
    <property type="evidence" value="ECO:0007669"/>
    <property type="project" value="UniProtKB-KW"/>
</dbReference>
<organism evidence="9 10">
    <name type="scientific">Gonapodya prolifera (strain JEL478)</name>
    <name type="common">Monoblepharis prolifera</name>
    <dbReference type="NCBI Taxonomy" id="1344416"/>
    <lineage>
        <taxon>Eukaryota</taxon>
        <taxon>Fungi</taxon>
        <taxon>Fungi incertae sedis</taxon>
        <taxon>Chytridiomycota</taxon>
        <taxon>Chytridiomycota incertae sedis</taxon>
        <taxon>Monoblepharidomycetes</taxon>
        <taxon>Monoblepharidales</taxon>
        <taxon>Gonapodyaceae</taxon>
        <taxon>Gonapodya</taxon>
    </lineage>
</organism>
<comment type="catalytic activity">
    <reaction evidence="6">
        <text>AMP + ATP = 2 ADP</text>
        <dbReference type="Rhea" id="RHEA:12973"/>
        <dbReference type="ChEBI" id="CHEBI:30616"/>
        <dbReference type="ChEBI" id="CHEBI:456215"/>
        <dbReference type="ChEBI" id="CHEBI:456216"/>
        <dbReference type="EC" id="2.7.4.3"/>
    </reaction>
</comment>
<feature type="binding site" evidence="6">
    <location>
        <position position="252"/>
    </location>
    <ligand>
        <name>AMP</name>
        <dbReference type="ChEBI" id="CHEBI:456215"/>
    </ligand>
</feature>
<dbReference type="EMBL" id="KQ965737">
    <property type="protein sequence ID" value="KXS19929.1"/>
    <property type="molecule type" value="Genomic_DNA"/>
</dbReference>
<dbReference type="Proteomes" id="UP000070544">
    <property type="component" value="Unassembled WGS sequence"/>
</dbReference>
<evidence type="ECO:0000256" key="1">
    <source>
        <dbReference type="ARBA" id="ARBA00022679"/>
    </source>
</evidence>
<name>A0A139AT90_GONPJ</name>
<feature type="binding site" evidence="6">
    <location>
        <begin position="102"/>
        <end position="107"/>
    </location>
    <ligand>
        <name>ATP</name>
        <dbReference type="ChEBI" id="CHEBI:30616"/>
    </ligand>
</feature>
<dbReference type="OMA" id="VYHEQTA"/>
<feature type="binding site" evidence="6">
    <location>
        <position position="263"/>
    </location>
    <ligand>
        <name>AMP</name>
        <dbReference type="ChEBI" id="CHEBI:456215"/>
    </ligand>
</feature>
<keyword evidence="4 6" id="KW-0067">ATP-binding</keyword>
<dbReference type="GO" id="GO:0003688">
    <property type="term" value="F:DNA replication origin binding"/>
    <property type="evidence" value="ECO:0007669"/>
    <property type="project" value="EnsemblFungi"/>
</dbReference>
<dbReference type="AlphaFoldDB" id="A0A139AT90"/>
<dbReference type="PANTHER" id="PTHR23359">
    <property type="entry name" value="NUCLEOTIDE KINASE"/>
    <property type="match status" value="1"/>
</dbReference>
<dbReference type="GO" id="GO:0036388">
    <property type="term" value="P:pre-replicative complex assembly"/>
    <property type="evidence" value="ECO:0007669"/>
    <property type="project" value="EnsemblFungi"/>
</dbReference>
<keyword evidence="7" id="KW-0175">Coiled coil</keyword>
<dbReference type="GO" id="GO:0046034">
    <property type="term" value="P:ATP metabolic process"/>
    <property type="evidence" value="ECO:0007669"/>
    <property type="project" value="UniProtKB-UniRule"/>
</dbReference>
<dbReference type="HAMAP" id="MF_00235">
    <property type="entry name" value="Adenylate_kinase_Adk"/>
    <property type="match status" value="1"/>
</dbReference>
<dbReference type="InterPro" id="IPR000850">
    <property type="entry name" value="Adenylat/UMP-CMP_kin"/>
</dbReference>
<feature type="binding site" evidence="6">
    <location>
        <position position="123"/>
    </location>
    <ligand>
        <name>AMP</name>
        <dbReference type="ChEBI" id="CHEBI:456215"/>
    </ligand>
</feature>
<comment type="similarity">
    <text evidence="6">Belongs to the adenylate kinase family. AK2 subfamily.</text>
</comment>
<evidence type="ECO:0000256" key="4">
    <source>
        <dbReference type="ARBA" id="ARBA00022840"/>
    </source>
</evidence>
<comment type="subcellular location">
    <subcellularLocation>
        <location evidence="6">Cytoplasm</location>
        <location evidence="6">Cytosol</location>
    </subcellularLocation>
    <subcellularLocation>
        <location evidence="6">Mitochondrion intermembrane space</location>
    </subcellularLocation>
    <text evidence="6">Predominantly mitochondrial.</text>
</comment>
<feature type="coiled-coil region" evidence="7">
    <location>
        <begin position="35"/>
        <end position="62"/>
    </location>
</feature>
<dbReference type="InterPro" id="IPR033690">
    <property type="entry name" value="Adenylat_kinase_CS"/>
</dbReference>
<dbReference type="GO" id="GO:0006172">
    <property type="term" value="P:ADP biosynthetic process"/>
    <property type="evidence" value="ECO:0007669"/>
    <property type="project" value="UniProtKB-UniRule"/>
</dbReference>
<dbReference type="NCBIfam" id="TIGR01351">
    <property type="entry name" value="adk"/>
    <property type="match status" value="1"/>
</dbReference>
<feature type="binding site" evidence="6">
    <location>
        <position position="184"/>
    </location>
    <ligand>
        <name>AMP</name>
        <dbReference type="ChEBI" id="CHEBI:456215"/>
    </ligand>
</feature>
<dbReference type="GO" id="GO:0006270">
    <property type="term" value="P:DNA replication initiation"/>
    <property type="evidence" value="ECO:0007669"/>
    <property type="project" value="EnsemblFungi"/>
</dbReference>
<dbReference type="STRING" id="1344416.A0A139AT90"/>
<feature type="binding site" evidence="6">
    <location>
        <position position="219"/>
    </location>
    <ligand>
        <name>ATP</name>
        <dbReference type="ChEBI" id="CHEBI:30616"/>
    </ligand>
</feature>
<keyword evidence="10" id="KW-1185">Reference proteome</keyword>
<reference evidence="9 10" key="1">
    <citation type="journal article" date="2015" name="Genome Biol. Evol.">
        <title>Phylogenomic analyses indicate that early fungi evolved digesting cell walls of algal ancestors of land plants.</title>
        <authorList>
            <person name="Chang Y."/>
            <person name="Wang S."/>
            <person name="Sekimoto S."/>
            <person name="Aerts A.L."/>
            <person name="Choi C."/>
            <person name="Clum A."/>
            <person name="LaButti K.M."/>
            <person name="Lindquist E.A."/>
            <person name="Yee Ngan C."/>
            <person name="Ohm R.A."/>
            <person name="Salamov A.A."/>
            <person name="Grigoriev I.V."/>
            <person name="Spatafora J.W."/>
            <person name="Berbee M.L."/>
        </authorList>
    </citation>
    <scope>NUCLEOTIDE SEQUENCE [LARGE SCALE GENOMIC DNA]</scope>
    <source>
        <strain evidence="9 10">JEL478</strain>
    </source>
</reference>
<dbReference type="InterPro" id="IPR006259">
    <property type="entry name" value="Adenyl_kin_sub"/>
</dbReference>
<feature type="binding site" evidence="6">
    <location>
        <begin position="149"/>
        <end position="151"/>
    </location>
    <ligand>
        <name>AMP</name>
        <dbReference type="ChEBI" id="CHEBI:456215"/>
    </ligand>
</feature>
<keyword evidence="3 6" id="KW-0418">Kinase</keyword>
<dbReference type="InterPro" id="IPR028587">
    <property type="entry name" value="AK2"/>
</dbReference>
<feature type="region of interest" description="LID" evidence="6">
    <location>
        <begin position="218"/>
        <end position="255"/>
    </location>
</feature>
<protein>
    <recommendedName>
        <fullName evidence="6">Adenylate kinase</fullName>
        <ecNumber evidence="6">2.7.4.3</ecNumber>
    </recommendedName>
    <alternativeName>
        <fullName evidence="6">ATP-AMP transphosphorylase</fullName>
    </alternativeName>
    <alternativeName>
        <fullName evidence="6">ATP:AMP phosphotransferase</fullName>
    </alternativeName>
    <alternativeName>
        <fullName evidence="6">Adenylate kinase cytosolic and mitochondrial</fullName>
    </alternativeName>
    <alternativeName>
        <fullName evidence="6">Adenylate monophosphate kinase</fullName>
    </alternativeName>
</protein>
<evidence type="ECO:0000256" key="3">
    <source>
        <dbReference type="ARBA" id="ARBA00022777"/>
    </source>
</evidence>
<gene>
    <name evidence="6" type="primary">ADK1</name>
    <name evidence="9" type="ORF">M427DRAFT_433507</name>
</gene>
<feature type="domain" description="Adenylate kinase active site lid" evidence="8">
    <location>
        <begin position="219"/>
        <end position="254"/>
    </location>
</feature>
<accession>A0A139AT90</accession>
<dbReference type="PRINTS" id="PR00094">
    <property type="entry name" value="ADENYLTKNASE"/>
</dbReference>
<feature type="binding site" evidence="6">
    <location>
        <begin position="177"/>
        <end position="180"/>
    </location>
    <ligand>
        <name>AMP</name>
        <dbReference type="ChEBI" id="CHEBI:456215"/>
    </ligand>
</feature>
<dbReference type="EC" id="2.7.4.3" evidence="6"/>
<dbReference type="NCBIfam" id="NF001381">
    <property type="entry name" value="PRK00279.1-3"/>
    <property type="match status" value="1"/>
</dbReference>
<dbReference type="HAMAP" id="MF_03168">
    <property type="entry name" value="Adenylate_kinase_AK2"/>
    <property type="match status" value="1"/>
</dbReference>
<evidence type="ECO:0000256" key="6">
    <source>
        <dbReference type="HAMAP-Rule" id="MF_03168"/>
    </source>
</evidence>
<dbReference type="PROSITE" id="PS00113">
    <property type="entry name" value="ADENYLATE_KINASE"/>
    <property type="match status" value="1"/>
</dbReference>
<dbReference type="FunFam" id="3.40.50.300:FF:000106">
    <property type="entry name" value="Adenylate kinase mitochondrial"/>
    <property type="match status" value="1"/>
</dbReference>
<dbReference type="Pfam" id="PF05191">
    <property type="entry name" value="ADK_lid"/>
    <property type="match status" value="1"/>
</dbReference>
<dbReference type="GO" id="GO:0005829">
    <property type="term" value="C:cytosol"/>
    <property type="evidence" value="ECO:0007669"/>
    <property type="project" value="UniProtKB-SubCell"/>
</dbReference>
<evidence type="ECO:0000259" key="8">
    <source>
        <dbReference type="Pfam" id="PF05191"/>
    </source>
</evidence>
<dbReference type="Pfam" id="PF00406">
    <property type="entry name" value="ADK"/>
    <property type="match status" value="1"/>
</dbReference>
<comment type="domain">
    <text evidence="6">Consists of three domains, a large central CORE domain and two small peripheral domains, NMPbind and LID, which undergo movements during catalysis. The LID domain closes over the site of phosphoryl transfer upon ATP binding. Assembling and dissambling the active center during each catalytic cycle provides an effective means to prevent ATP hydrolysis.</text>
</comment>
<feature type="region of interest" description="NMPbind" evidence="6">
    <location>
        <begin position="122"/>
        <end position="151"/>
    </location>
</feature>
<evidence type="ECO:0000256" key="2">
    <source>
        <dbReference type="ARBA" id="ARBA00022741"/>
    </source>
</evidence>
<dbReference type="OrthoDB" id="439792at2759"/>
<dbReference type="InterPro" id="IPR027417">
    <property type="entry name" value="P-loop_NTPase"/>
</dbReference>
<keyword evidence="1 6" id="KW-0808">Transferase</keyword>
<evidence type="ECO:0000256" key="5">
    <source>
        <dbReference type="ARBA" id="ARBA00023128"/>
    </source>
</evidence>
<evidence type="ECO:0000256" key="7">
    <source>
        <dbReference type="SAM" id="Coils"/>
    </source>
</evidence>
<evidence type="ECO:0000313" key="9">
    <source>
        <dbReference type="EMBL" id="KXS19929.1"/>
    </source>
</evidence>
<comment type="subunit">
    <text evidence="6">Monomer.</text>
</comment>
<dbReference type="GO" id="GO:0005758">
    <property type="term" value="C:mitochondrial intermembrane space"/>
    <property type="evidence" value="ECO:0007669"/>
    <property type="project" value="UniProtKB-SubCell"/>
</dbReference>
<dbReference type="SUPFAM" id="SSF52540">
    <property type="entry name" value="P-loop containing nucleoside triphosphate hydrolases"/>
    <property type="match status" value="1"/>
</dbReference>
<feature type="binding site" evidence="6">
    <location>
        <position position="128"/>
    </location>
    <ligand>
        <name>AMP</name>
        <dbReference type="ChEBI" id="CHEBI:456215"/>
    </ligand>
</feature>
<feature type="binding site" evidence="6">
    <location>
        <position position="291"/>
    </location>
    <ligand>
        <name>ATP</name>
        <dbReference type="ChEBI" id="CHEBI:30616"/>
    </ligand>
</feature>
<comment type="function">
    <text evidence="6">Catalyzes the reversible transfer of the terminal phosphate group between ATP and AMP. Plays an important role in cellular energy homeostasis and in adenine nucleotide metabolism. Adenylate kinase activity is critical for regulation of the phosphate utilization and the AMP de novo biosynthesis pathways.</text>
</comment>
<evidence type="ECO:0000313" key="10">
    <source>
        <dbReference type="Proteomes" id="UP000070544"/>
    </source>
</evidence>
<dbReference type="InterPro" id="IPR007862">
    <property type="entry name" value="Adenylate_kinase_lid-dom"/>
</dbReference>
<dbReference type="GO" id="GO:0046033">
    <property type="term" value="P:AMP metabolic process"/>
    <property type="evidence" value="ECO:0007669"/>
    <property type="project" value="UniProtKB-UniRule"/>
</dbReference>
<dbReference type="Gene3D" id="3.40.50.300">
    <property type="entry name" value="P-loop containing nucleotide triphosphate hydrolases"/>
    <property type="match status" value="1"/>
</dbReference>